<dbReference type="Proteomes" id="UP000034164">
    <property type="component" value="Unassembled WGS sequence"/>
</dbReference>
<evidence type="ECO:0000256" key="3">
    <source>
        <dbReference type="ARBA" id="ARBA00023002"/>
    </source>
</evidence>
<evidence type="ECO:0000313" key="5">
    <source>
        <dbReference type="Proteomes" id="UP000034164"/>
    </source>
</evidence>
<dbReference type="GO" id="GO:0016491">
    <property type="term" value="F:oxidoreductase activity"/>
    <property type="evidence" value="ECO:0007669"/>
    <property type="project" value="UniProtKB-KW"/>
</dbReference>
<dbReference type="InterPro" id="IPR036291">
    <property type="entry name" value="NAD(P)-bd_dom_sf"/>
</dbReference>
<dbReference type="InterPro" id="IPR020904">
    <property type="entry name" value="Sc_DH/Rdtase_CS"/>
</dbReference>
<evidence type="ECO:0000256" key="2">
    <source>
        <dbReference type="ARBA" id="ARBA00022857"/>
    </source>
</evidence>
<accession>A0A0G2HZ04</accession>
<dbReference type="VEuPathDB" id="FungiDB:EMCG_02137"/>
<dbReference type="PANTHER" id="PTHR43618:SF3">
    <property type="entry name" value="NAD(P)-BINDING PROTEIN"/>
    <property type="match status" value="1"/>
</dbReference>
<name>A0A0G2HZ04_9EURO</name>
<dbReference type="OrthoDB" id="294295at2759"/>
<comment type="similarity">
    <text evidence="1">Belongs to the short-chain dehydrogenases/reductases (SDR) family.</text>
</comment>
<dbReference type="EMBL" id="LCZI01000968">
    <property type="protein sequence ID" value="KKZ63552.1"/>
    <property type="molecule type" value="Genomic_DNA"/>
</dbReference>
<protein>
    <recommendedName>
        <fullName evidence="6">Gluconate 5-dehydrogenase</fullName>
    </recommendedName>
</protein>
<dbReference type="InterPro" id="IPR052178">
    <property type="entry name" value="Sec_Metab_Biosynth_SDR"/>
</dbReference>
<gene>
    <name evidence="4" type="ORF">EMCG_02137</name>
</gene>
<comment type="caution">
    <text evidence="4">The sequence shown here is derived from an EMBL/GenBank/DDBJ whole genome shotgun (WGS) entry which is preliminary data.</text>
</comment>
<dbReference type="PROSITE" id="PS00061">
    <property type="entry name" value="ADH_SHORT"/>
    <property type="match status" value="1"/>
</dbReference>
<keyword evidence="2" id="KW-0521">NADP</keyword>
<dbReference type="PANTHER" id="PTHR43618">
    <property type="entry name" value="7-ALPHA-HYDROXYSTEROID DEHYDROGENASE"/>
    <property type="match status" value="1"/>
</dbReference>
<dbReference type="PRINTS" id="PR00080">
    <property type="entry name" value="SDRFAMILY"/>
</dbReference>
<evidence type="ECO:0000313" key="4">
    <source>
        <dbReference type="EMBL" id="KKZ63552.1"/>
    </source>
</evidence>
<sequence length="260" mass="27476">MSEIRGYSSFFRLDGKIALVTGGSRGIGLHTATAFLLAGAKKVIITARKSGGEQGIDQAVEKLNQLPGISGHAIGIQANVASTDEIEKLVSEVRKSDGKLDILVANAGATWGGPFEPTPDWSSQKILDLNVRGVFNLVRLFTPLLEQAGTRQNPSRVIIVSSVAAIHVPHVGENGTIMYAVSKAAANHLARNLAVELGPRNITTNTVAPGFFPSKLANGLIENLGGRDKLSSDVPRGRLGEPEDIAGIMIYLCSPAANYM</sequence>
<dbReference type="FunFam" id="3.40.50.720:FF:000084">
    <property type="entry name" value="Short-chain dehydrogenase reductase"/>
    <property type="match status" value="1"/>
</dbReference>
<dbReference type="InterPro" id="IPR002347">
    <property type="entry name" value="SDR_fam"/>
</dbReference>
<evidence type="ECO:0008006" key="6">
    <source>
        <dbReference type="Google" id="ProtNLM"/>
    </source>
</evidence>
<dbReference type="AlphaFoldDB" id="A0A0G2HZ04"/>
<dbReference type="Gene3D" id="3.40.50.720">
    <property type="entry name" value="NAD(P)-binding Rossmann-like Domain"/>
    <property type="match status" value="1"/>
</dbReference>
<reference evidence="5" key="1">
    <citation type="journal article" date="2015" name="PLoS Genet.">
        <title>The dynamic genome and transcriptome of the human fungal pathogen Blastomyces and close relative Emmonsia.</title>
        <authorList>
            <person name="Munoz J.F."/>
            <person name="Gauthier G.M."/>
            <person name="Desjardins C.A."/>
            <person name="Gallo J.E."/>
            <person name="Holder J."/>
            <person name="Sullivan T.D."/>
            <person name="Marty A.J."/>
            <person name="Carmen J.C."/>
            <person name="Chen Z."/>
            <person name="Ding L."/>
            <person name="Gujja S."/>
            <person name="Magrini V."/>
            <person name="Misas E."/>
            <person name="Mitreva M."/>
            <person name="Priest M."/>
            <person name="Saif S."/>
            <person name="Whiston E.A."/>
            <person name="Young S."/>
            <person name="Zeng Q."/>
            <person name="Goldman W.E."/>
            <person name="Mardis E.R."/>
            <person name="Taylor J.W."/>
            <person name="McEwen J.G."/>
            <person name="Clay O.K."/>
            <person name="Klein B.S."/>
            <person name="Cuomo C.A."/>
        </authorList>
    </citation>
    <scope>NUCLEOTIDE SEQUENCE [LARGE SCALE GENOMIC DNA]</scope>
    <source>
        <strain evidence="5">UAMH 3008</strain>
    </source>
</reference>
<proteinExistence type="inferred from homology"/>
<dbReference type="Pfam" id="PF13561">
    <property type="entry name" value="adh_short_C2"/>
    <property type="match status" value="1"/>
</dbReference>
<dbReference type="SUPFAM" id="SSF51735">
    <property type="entry name" value="NAD(P)-binding Rossmann-fold domains"/>
    <property type="match status" value="1"/>
</dbReference>
<evidence type="ECO:0000256" key="1">
    <source>
        <dbReference type="ARBA" id="ARBA00006484"/>
    </source>
</evidence>
<keyword evidence="3" id="KW-0560">Oxidoreductase</keyword>
<dbReference type="PRINTS" id="PR00081">
    <property type="entry name" value="GDHRDH"/>
</dbReference>
<organism evidence="4 5">
    <name type="scientific">[Emmonsia] crescens</name>
    <dbReference type="NCBI Taxonomy" id="73230"/>
    <lineage>
        <taxon>Eukaryota</taxon>
        <taxon>Fungi</taxon>
        <taxon>Dikarya</taxon>
        <taxon>Ascomycota</taxon>
        <taxon>Pezizomycotina</taxon>
        <taxon>Eurotiomycetes</taxon>
        <taxon>Eurotiomycetidae</taxon>
        <taxon>Onygenales</taxon>
        <taxon>Ajellomycetaceae</taxon>
        <taxon>Emergomyces</taxon>
    </lineage>
</organism>